<evidence type="ECO:0008006" key="4">
    <source>
        <dbReference type="Google" id="ProtNLM"/>
    </source>
</evidence>
<dbReference type="eggNOG" id="ENOG503354X">
    <property type="taxonomic scope" value="Bacteria"/>
</dbReference>
<organism evidence="2 3">
    <name type="scientific">Caenispirillum salinarum AK4</name>
    <dbReference type="NCBI Taxonomy" id="1238182"/>
    <lineage>
        <taxon>Bacteria</taxon>
        <taxon>Pseudomonadati</taxon>
        <taxon>Pseudomonadota</taxon>
        <taxon>Alphaproteobacteria</taxon>
        <taxon>Rhodospirillales</taxon>
        <taxon>Novispirillaceae</taxon>
        <taxon>Caenispirillum</taxon>
    </lineage>
</organism>
<dbReference type="OrthoDB" id="7854479at2"/>
<keyword evidence="3" id="KW-1185">Reference proteome</keyword>
<evidence type="ECO:0000256" key="1">
    <source>
        <dbReference type="SAM" id="SignalP"/>
    </source>
</evidence>
<reference evidence="2 3" key="1">
    <citation type="journal article" date="2013" name="Genome Announc.">
        <title>Draft Genome Sequence of an Alphaproteobacterium, Caenispirillum salinarum AK4(T), Isolated from a Solar Saltern.</title>
        <authorList>
            <person name="Khatri I."/>
            <person name="Singh A."/>
            <person name="Korpole S."/>
            <person name="Pinnaka A.K."/>
            <person name="Subramanian S."/>
        </authorList>
    </citation>
    <scope>NUCLEOTIDE SEQUENCE [LARGE SCALE GENOMIC DNA]</scope>
    <source>
        <strain evidence="2 3">AK4</strain>
    </source>
</reference>
<proteinExistence type="predicted"/>
<comment type="caution">
    <text evidence="2">The sequence shown here is derived from an EMBL/GenBank/DDBJ whole genome shotgun (WGS) entry which is preliminary data.</text>
</comment>
<name>K9H393_9PROT</name>
<dbReference type="EMBL" id="ANHY01000004">
    <property type="protein sequence ID" value="EKV32032.1"/>
    <property type="molecule type" value="Genomic_DNA"/>
</dbReference>
<accession>K9H393</accession>
<dbReference type="Proteomes" id="UP000009881">
    <property type="component" value="Unassembled WGS sequence"/>
</dbReference>
<evidence type="ECO:0000313" key="3">
    <source>
        <dbReference type="Proteomes" id="UP000009881"/>
    </source>
</evidence>
<dbReference type="RefSeq" id="WP_009539293.1">
    <property type="nucleotide sequence ID" value="NZ_ANHY01000004.1"/>
</dbReference>
<dbReference type="STRING" id="1238182.C882_3096"/>
<dbReference type="AlphaFoldDB" id="K9H393"/>
<feature type="chain" id="PRO_5003929823" description="CHRD domain-containing protein" evidence="1">
    <location>
        <begin position="25"/>
        <end position="220"/>
    </location>
</feature>
<sequence>MIKPAATAAALALTAAAAQAPALAQETQQQQDQQQRQDYLGTLQAMNGSSLSGMVAFKTTDEGRLIASLGASDMSPGMHMAHIHGFTGEPPKDATCPTDDADANDDGLIDLIETEAVAGTTLVPLTADPASLTIKGAKGYPRADQDGSVLYLETADIQALEQALRKAHGTPLALEKRVVFVHGLPDGVDVPDSARSLPEVPARLTLPIACAEIEVKPIED</sequence>
<protein>
    <recommendedName>
        <fullName evidence="4">CHRD domain-containing protein</fullName>
    </recommendedName>
</protein>
<gene>
    <name evidence="2" type="ORF">C882_3096</name>
</gene>
<feature type="signal peptide" evidence="1">
    <location>
        <begin position="1"/>
        <end position="24"/>
    </location>
</feature>
<keyword evidence="1" id="KW-0732">Signal</keyword>
<evidence type="ECO:0000313" key="2">
    <source>
        <dbReference type="EMBL" id="EKV32032.1"/>
    </source>
</evidence>